<comment type="function">
    <text evidence="4">PPIases accelerate the folding of proteins. It catalyzes the cis-trans isomerization of proline imidic peptide bonds in oligopeptides.</text>
</comment>
<evidence type="ECO:0000256" key="2">
    <source>
        <dbReference type="ARBA" id="ARBA00023110"/>
    </source>
</evidence>
<dbReference type="Proteomes" id="UP000325902">
    <property type="component" value="Unassembled WGS sequence"/>
</dbReference>
<keyword evidence="4" id="KW-0732">Signal</keyword>
<dbReference type="PROSITE" id="PS00170">
    <property type="entry name" value="CSA_PPIASE_1"/>
    <property type="match status" value="1"/>
</dbReference>
<keyword evidence="5" id="KW-0812">Transmembrane</keyword>
<dbReference type="AlphaFoldDB" id="A0A5N5DKR2"/>
<keyword evidence="3 4" id="KW-0413">Isomerase</keyword>
<dbReference type="GO" id="GO:0000324">
    <property type="term" value="C:fungal-type vacuole"/>
    <property type="evidence" value="ECO:0007669"/>
    <property type="project" value="TreeGrafter"/>
</dbReference>
<evidence type="ECO:0000313" key="8">
    <source>
        <dbReference type="Proteomes" id="UP000325902"/>
    </source>
</evidence>
<evidence type="ECO:0000256" key="4">
    <source>
        <dbReference type="RuleBase" id="RU363019"/>
    </source>
</evidence>
<keyword evidence="5" id="KW-0472">Membrane</keyword>
<dbReference type="InterPro" id="IPR020892">
    <property type="entry name" value="Cyclophilin-type_PPIase_CS"/>
</dbReference>
<dbReference type="GO" id="GO:0006457">
    <property type="term" value="P:protein folding"/>
    <property type="evidence" value="ECO:0007669"/>
    <property type="project" value="InterPro"/>
</dbReference>
<reference evidence="7 8" key="1">
    <citation type="journal article" date="2019" name="Sci. Rep.">
        <title>A multi-omics analysis of the grapevine pathogen Lasiodiplodia theobromae reveals that temperature affects the expression of virulence- and pathogenicity-related genes.</title>
        <authorList>
            <person name="Felix C."/>
            <person name="Meneses R."/>
            <person name="Goncalves M.F.M."/>
            <person name="Tilleman L."/>
            <person name="Duarte A.S."/>
            <person name="Jorrin-Novo J.V."/>
            <person name="Van de Peer Y."/>
            <person name="Deforce D."/>
            <person name="Van Nieuwerburgh F."/>
            <person name="Esteves A.C."/>
            <person name="Alves A."/>
        </authorList>
    </citation>
    <scope>NUCLEOTIDE SEQUENCE [LARGE SCALE GENOMIC DNA]</scope>
    <source>
        <strain evidence="7 8">LA-SOL3</strain>
    </source>
</reference>
<dbReference type="Gene3D" id="2.40.100.10">
    <property type="entry name" value="Cyclophilin-like"/>
    <property type="match status" value="1"/>
</dbReference>
<feature type="chain" id="PRO_5025096336" description="Peptidyl-prolyl cis-trans isomerase" evidence="4">
    <location>
        <begin position="29"/>
        <end position="268"/>
    </location>
</feature>
<dbReference type="Pfam" id="PF00160">
    <property type="entry name" value="Pro_isomerase"/>
    <property type="match status" value="1"/>
</dbReference>
<evidence type="ECO:0000256" key="1">
    <source>
        <dbReference type="ARBA" id="ARBA00000971"/>
    </source>
</evidence>
<evidence type="ECO:0000256" key="5">
    <source>
        <dbReference type="SAM" id="Phobius"/>
    </source>
</evidence>
<dbReference type="GO" id="GO:0016018">
    <property type="term" value="F:cyclosporin A binding"/>
    <property type="evidence" value="ECO:0007669"/>
    <property type="project" value="TreeGrafter"/>
</dbReference>
<keyword evidence="5" id="KW-1133">Transmembrane helix</keyword>
<feature type="transmembrane region" description="Helical" evidence="5">
    <location>
        <begin position="240"/>
        <end position="258"/>
    </location>
</feature>
<dbReference type="PRINTS" id="PR00153">
    <property type="entry name" value="CSAPPISMRASE"/>
</dbReference>
<evidence type="ECO:0000313" key="7">
    <source>
        <dbReference type="EMBL" id="KAB2578463.1"/>
    </source>
</evidence>
<name>A0A5N5DKR2_9PEZI</name>
<dbReference type="EC" id="5.2.1.8" evidence="4"/>
<comment type="catalytic activity">
    <reaction evidence="1 4">
        <text>[protein]-peptidylproline (omega=180) = [protein]-peptidylproline (omega=0)</text>
        <dbReference type="Rhea" id="RHEA:16237"/>
        <dbReference type="Rhea" id="RHEA-COMP:10747"/>
        <dbReference type="Rhea" id="RHEA-COMP:10748"/>
        <dbReference type="ChEBI" id="CHEBI:83833"/>
        <dbReference type="ChEBI" id="CHEBI:83834"/>
        <dbReference type="EC" id="5.2.1.8"/>
    </reaction>
</comment>
<feature type="domain" description="PPIase cyclophilin-type" evidence="6">
    <location>
        <begin position="39"/>
        <end position="196"/>
    </location>
</feature>
<proteinExistence type="inferred from homology"/>
<dbReference type="InterPro" id="IPR029000">
    <property type="entry name" value="Cyclophilin-like_dom_sf"/>
</dbReference>
<dbReference type="GO" id="GO:0003755">
    <property type="term" value="F:peptidyl-prolyl cis-trans isomerase activity"/>
    <property type="evidence" value="ECO:0007669"/>
    <property type="project" value="UniProtKB-UniRule"/>
</dbReference>
<organism evidence="7 8">
    <name type="scientific">Lasiodiplodia theobromae</name>
    <dbReference type="NCBI Taxonomy" id="45133"/>
    <lineage>
        <taxon>Eukaryota</taxon>
        <taxon>Fungi</taxon>
        <taxon>Dikarya</taxon>
        <taxon>Ascomycota</taxon>
        <taxon>Pezizomycotina</taxon>
        <taxon>Dothideomycetes</taxon>
        <taxon>Dothideomycetes incertae sedis</taxon>
        <taxon>Botryosphaeriales</taxon>
        <taxon>Botryosphaeriaceae</taxon>
        <taxon>Lasiodiplodia</taxon>
    </lineage>
</organism>
<keyword evidence="8" id="KW-1185">Reference proteome</keyword>
<dbReference type="PANTHER" id="PTHR11071">
    <property type="entry name" value="PEPTIDYL-PROLYL CIS-TRANS ISOMERASE"/>
    <property type="match status" value="1"/>
</dbReference>
<evidence type="ECO:0000256" key="3">
    <source>
        <dbReference type="ARBA" id="ARBA00023235"/>
    </source>
</evidence>
<dbReference type="GO" id="GO:0005783">
    <property type="term" value="C:endoplasmic reticulum"/>
    <property type="evidence" value="ECO:0007669"/>
    <property type="project" value="TreeGrafter"/>
</dbReference>
<dbReference type="PANTHER" id="PTHR11071:SF561">
    <property type="entry name" value="PEPTIDYL-PROLYL CIS-TRANS ISOMERASE D-RELATED"/>
    <property type="match status" value="1"/>
</dbReference>
<dbReference type="InterPro" id="IPR002130">
    <property type="entry name" value="Cyclophilin-type_PPIase_dom"/>
</dbReference>
<accession>A0A5N5DKR2</accession>
<sequence>MAGFQKLLVSLLVFLGVTFVYFAQTAEAAKGPKITHKVYFDIKQGDEDLGRIVMGLYGKTTPKTAENFRALATGEKGFGYEGSTFHRVIKDFMIQGGDFTNGDGTGGKSIYGQKFPDENFKIKHTKKGVLSMANSGKDTNGSQFFITTAVTSWLDGRHVVFGEVLEGYDVVDKIQNVAKKPGDKPVVNVVIAKSGELEVPEEDTTFGTAEFVAGAGEEAEAEKVEEHSSPSAGLSLGQKLFGLGVIGGLVFLFVRYHSKAEKWDKTMA</sequence>
<evidence type="ECO:0000259" key="6">
    <source>
        <dbReference type="PROSITE" id="PS50072"/>
    </source>
</evidence>
<dbReference type="PROSITE" id="PS50072">
    <property type="entry name" value="CSA_PPIASE_2"/>
    <property type="match status" value="1"/>
</dbReference>
<keyword evidence="2 4" id="KW-0697">Rotamase</keyword>
<comment type="caution">
    <text evidence="7">The sequence shown here is derived from an EMBL/GenBank/DDBJ whole genome shotgun (WGS) entry which is preliminary data.</text>
</comment>
<comment type="similarity">
    <text evidence="4">Belongs to the cyclophilin-type PPIase family.</text>
</comment>
<gene>
    <name evidence="7" type="primary">cpr2</name>
    <name evidence="7" type="ORF">DBV05_g2771</name>
</gene>
<feature type="signal peptide" evidence="4">
    <location>
        <begin position="1"/>
        <end position="28"/>
    </location>
</feature>
<dbReference type="OrthoDB" id="193499at2759"/>
<protein>
    <recommendedName>
        <fullName evidence="4">Peptidyl-prolyl cis-trans isomerase</fullName>
        <shortName evidence="4">PPIase</shortName>
        <ecNumber evidence="4">5.2.1.8</ecNumber>
    </recommendedName>
</protein>
<dbReference type="EMBL" id="VCHE01000011">
    <property type="protein sequence ID" value="KAB2578463.1"/>
    <property type="molecule type" value="Genomic_DNA"/>
</dbReference>
<dbReference type="FunFam" id="2.40.100.10:FF:000001">
    <property type="entry name" value="Peptidyl-prolyl cis-trans isomerase"/>
    <property type="match status" value="1"/>
</dbReference>
<dbReference type="SUPFAM" id="SSF50891">
    <property type="entry name" value="Cyclophilin-like"/>
    <property type="match status" value="1"/>
</dbReference>